<name>A0A7G9RS82_9BURK</name>
<dbReference type="RefSeq" id="WP_187598859.1">
    <property type="nucleotide sequence ID" value="NZ_CP060714.1"/>
</dbReference>
<evidence type="ECO:0000313" key="5">
    <source>
        <dbReference type="Proteomes" id="UP000515811"/>
    </source>
</evidence>
<dbReference type="InterPro" id="IPR036928">
    <property type="entry name" value="AS_sf"/>
</dbReference>
<dbReference type="SUPFAM" id="SSF75304">
    <property type="entry name" value="Amidase signature (AS) enzymes"/>
    <property type="match status" value="1"/>
</dbReference>
<keyword evidence="5" id="KW-1185">Reference proteome</keyword>
<dbReference type="Pfam" id="PF01425">
    <property type="entry name" value="Amidase"/>
    <property type="match status" value="1"/>
</dbReference>
<evidence type="ECO:0000313" key="4">
    <source>
        <dbReference type="EMBL" id="QNN58457.1"/>
    </source>
</evidence>
<feature type="region of interest" description="Disordered" evidence="2">
    <location>
        <begin position="135"/>
        <end position="162"/>
    </location>
</feature>
<dbReference type="Gene3D" id="3.90.1300.10">
    <property type="entry name" value="Amidase signature (AS) domain"/>
    <property type="match status" value="1"/>
</dbReference>
<sequence length="486" mass="51833">MTHQGKYVHALARQIAAGDMSATEAFQDSLAKVRRDDVQVNCMVHVNEELGLGNARRIDEELARLNGEQRAQLLRDRPYLGVPFAVKDLGFGVEGLPSSSGSQLFKDTPWNTDSELVRRYKRLGLNIFARTTTSELGTSPTTEAPVYGPPTRNPRSLAHSAGGSSGGAAAAVAAGFIELAHGGDGAGSIRIPASNCGLFGFKPSRGMMPGGPHKGEGWAGLAVDHVITRTVIDSAVVLDGTYGADAGCQYMNPVFSRSFEDVVTQGYATPARRVAFLPESHPLYPRNEEVRQAYEGFRSSLLSLGFGVRDAFPAIDLKAMVASMLPLIAANAAHAVMKKVGEGTYAGLMQPTGVSMVDYAMRLGAIDYARSMDAMNTVARAYGRFFEDEGIDIIALPVLSTPPALIGAYAANNPDYLDYRLGEHGIFDYSPYTPLANMAGAPAASLPVHVTREGLPVGIQIMAPIGRDDVVFEVSALFETRVGFSA</sequence>
<dbReference type="InterPro" id="IPR020556">
    <property type="entry name" value="Amidase_CS"/>
</dbReference>
<dbReference type="GO" id="GO:0003824">
    <property type="term" value="F:catalytic activity"/>
    <property type="evidence" value="ECO:0007669"/>
    <property type="project" value="InterPro"/>
</dbReference>
<evidence type="ECO:0000256" key="2">
    <source>
        <dbReference type="SAM" id="MobiDB-lite"/>
    </source>
</evidence>
<dbReference type="PROSITE" id="PS00571">
    <property type="entry name" value="AMIDASES"/>
    <property type="match status" value="1"/>
</dbReference>
<comment type="similarity">
    <text evidence="1">Belongs to the amidase family.</text>
</comment>
<evidence type="ECO:0000256" key="1">
    <source>
        <dbReference type="ARBA" id="ARBA00009199"/>
    </source>
</evidence>
<organism evidence="4 5">
    <name type="scientific">Diaphorobacter ruginosibacter</name>
    <dbReference type="NCBI Taxonomy" id="1715720"/>
    <lineage>
        <taxon>Bacteria</taxon>
        <taxon>Pseudomonadati</taxon>
        <taxon>Pseudomonadota</taxon>
        <taxon>Betaproteobacteria</taxon>
        <taxon>Burkholderiales</taxon>
        <taxon>Comamonadaceae</taxon>
        <taxon>Diaphorobacter</taxon>
    </lineage>
</organism>
<dbReference type="InterPro" id="IPR000120">
    <property type="entry name" value="Amidase"/>
</dbReference>
<dbReference type="AlphaFoldDB" id="A0A7G9RS82"/>
<dbReference type="PANTHER" id="PTHR11895:SF7">
    <property type="entry name" value="GLUTAMYL-TRNA(GLN) AMIDOTRANSFERASE SUBUNIT A, MITOCHONDRIAL"/>
    <property type="match status" value="1"/>
</dbReference>
<feature type="domain" description="Amidase" evidence="3">
    <location>
        <begin position="27"/>
        <end position="470"/>
    </location>
</feature>
<dbReference type="InterPro" id="IPR023631">
    <property type="entry name" value="Amidase_dom"/>
</dbReference>
<proteinExistence type="inferred from homology"/>
<gene>
    <name evidence="4" type="ORF">H9K76_06345</name>
</gene>
<dbReference type="EMBL" id="CP060714">
    <property type="protein sequence ID" value="QNN58457.1"/>
    <property type="molecule type" value="Genomic_DNA"/>
</dbReference>
<dbReference type="PANTHER" id="PTHR11895">
    <property type="entry name" value="TRANSAMIDASE"/>
    <property type="match status" value="1"/>
</dbReference>
<reference evidence="4 5" key="1">
    <citation type="submission" date="2020-08" db="EMBL/GenBank/DDBJ databases">
        <title>Genome sequence of Diaphorobacter ruginosibacter DSM 27467T.</title>
        <authorList>
            <person name="Hyun D.-W."/>
            <person name="Bae J.-W."/>
        </authorList>
    </citation>
    <scope>NUCLEOTIDE SEQUENCE [LARGE SCALE GENOMIC DNA]</scope>
    <source>
        <strain evidence="4 5">DSM 27467</strain>
    </source>
</reference>
<dbReference type="Proteomes" id="UP000515811">
    <property type="component" value="Chromosome"/>
</dbReference>
<protein>
    <submittedName>
        <fullName evidence="4">Amidase</fullName>
    </submittedName>
</protein>
<evidence type="ECO:0000259" key="3">
    <source>
        <dbReference type="Pfam" id="PF01425"/>
    </source>
</evidence>
<accession>A0A7G9RS82</accession>
<dbReference type="KEGG" id="drg:H9K76_06345"/>